<accession>A0A2N5U4Q8</accession>
<reference evidence="2 3" key="1">
    <citation type="submission" date="2017-11" db="EMBL/GenBank/DDBJ databases">
        <title>De novo assembly and phasing of dikaryotic genomes from two isolates of Puccinia coronata f. sp. avenae, the causal agent of oat crown rust.</title>
        <authorList>
            <person name="Miller M.E."/>
            <person name="Zhang Y."/>
            <person name="Omidvar V."/>
            <person name="Sperschneider J."/>
            <person name="Schwessinger B."/>
            <person name="Raley C."/>
            <person name="Palmer J.M."/>
            <person name="Garnica D."/>
            <person name="Upadhyaya N."/>
            <person name="Rathjen J."/>
            <person name="Taylor J.M."/>
            <person name="Park R.F."/>
            <person name="Dodds P.N."/>
            <person name="Hirsch C.D."/>
            <person name="Kianian S.F."/>
            <person name="Figueroa M."/>
        </authorList>
    </citation>
    <scope>NUCLEOTIDE SEQUENCE [LARGE SCALE GENOMIC DNA]</scope>
    <source>
        <strain evidence="2">12SD80</strain>
    </source>
</reference>
<protein>
    <submittedName>
        <fullName evidence="2">Uncharacterized protein</fullName>
    </submittedName>
</protein>
<evidence type="ECO:0000313" key="2">
    <source>
        <dbReference type="EMBL" id="PLW32733.1"/>
    </source>
</evidence>
<feature type="region of interest" description="Disordered" evidence="1">
    <location>
        <begin position="57"/>
        <end position="77"/>
    </location>
</feature>
<dbReference type="Proteomes" id="UP000235392">
    <property type="component" value="Unassembled WGS sequence"/>
</dbReference>
<name>A0A2N5U4Q8_9BASI</name>
<proteinExistence type="predicted"/>
<evidence type="ECO:0000313" key="3">
    <source>
        <dbReference type="Proteomes" id="UP000235392"/>
    </source>
</evidence>
<dbReference type="AlphaFoldDB" id="A0A2N5U4Q8"/>
<gene>
    <name evidence="2" type="ORF">PCASD_12399</name>
</gene>
<feature type="compositionally biased region" description="Polar residues" evidence="1">
    <location>
        <begin position="57"/>
        <end position="68"/>
    </location>
</feature>
<sequence>MDAIKTKLLPVCPSAPLANQLDPSTQNAVDNLRVIGTTATTPHGINITSNQACRASDVRSNNPLSGSTHAPKGRMQCDGQRKPSIKCFTLMPAVFNLALCLPIALNPFIDVAKPPNAFNQGIVGNDNLRTPRPMEAWQTQKVTAVVTVFNFHQLPFQALPGAQGHRRSHSKASRTSSIDFGAEASTDLNQHQMQFQQLAQFRAALRHTRVPSFVFQNPMNLEPVRSNVGQGIQQMCTSVFAELSPRAAAAAPLLSWLMDPAPQDHLRHRHQTLALLNPANPNQVTLVVERECYVFELYLPASHPMGPSSIWYHLLSAFLALHFPRTQSDSQSFQSSTNGNLSCAPAHLPDGPQLFLAVFPASHPQMIEHLDDSSP</sequence>
<comment type="caution">
    <text evidence="2">The sequence shown here is derived from an EMBL/GenBank/DDBJ whole genome shotgun (WGS) entry which is preliminary data.</text>
</comment>
<evidence type="ECO:0000256" key="1">
    <source>
        <dbReference type="SAM" id="MobiDB-lite"/>
    </source>
</evidence>
<dbReference type="EMBL" id="PGCI01000236">
    <property type="protein sequence ID" value="PLW32733.1"/>
    <property type="molecule type" value="Genomic_DNA"/>
</dbReference>
<organism evidence="2 3">
    <name type="scientific">Puccinia coronata f. sp. avenae</name>
    <dbReference type="NCBI Taxonomy" id="200324"/>
    <lineage>
        <taxon>Eukaryota</taxon>
        <taxon>Fungi</taxon>
        <taxon>Dikarya</taxon>
        <taxon>Basidiomycota</taxon>
        <taxon>Pucciniomycotina</taxon>
        <taxon>Pucciniomycetes</taxon>
        <taxon>Pucciniales</taxon>
        <taxon>Pucciniaceae</taxon>
        <taxon>Puccinia</taxon>
    </lineage>
</organism>